<name>A0A6M3ITT2_9ZZZZ</name>
<dbReference type="EMBL" id="MT141421">
    <property type="protein sequence ID" value="QJA60814.1"/>
    <property type="molecule type" value="Genomic_DNA"/>
</dbReference>
<keyword evidence="1" id="KW-0808">Transferase</keyword>
<dbReference type="AlphaFoldDB" id="A0A6M3ITT2"/>
<dbReference type="GO" id="GO:0016740">
    <property type="term" value="F:transferase activity"/>
    <property type="evidence" value="ECO:0007669"/>
    <property type="project" value="UniProtKB-KW"/>
</dbReference>
<reference evidence="1" key="1">
    <citation type="submission" date="2020-03" db="EMBL/GenBank/DDBJ databases">
        <title>The deep terrestrial virosphere.</title>
        <authorList>
            <person name="Holmfeldt K."/>
            <person name="Nilsson E."/>
            <person name="Simone D."/>
            <person name="Lopez-Fernandez M."/>
            <person name="Wu X."/>
            <person name="de Brujin I."/>
            <person name="Lundin D."/>
            <person name="Andersson A."/>
            <person name="Bertilsson S."/>
            <person name="Dopson M."/>
        </authorList>
    </citation>
    <scope>NUCLEOTIDE SEQUENCE</scope>
    <source>
        <strain evidence="2">MM415A00871</strain>
        <strain evidence="1">MM415B01048</strain>
    </source>
</reference>
<gene>
    <name evidence="2" type="ORF">MM415A00871_0013</name>
    <name evidence="1" type="ORF">MM415B01048_0022</name>
</gene>
<proteinExistence type="predicted"/>
<accession>A0A6M3ITT2</accession>
<dbReference type="InterPro" id="IPR029044">
    <property type="entry name" value="Nucleotide-diphossugar_trans"/>
</dbReference>
<evidence type="ECO:0000313" key="1">
    <source>
        <dbReference type="EMBL" id="QJA60814.1"/>
    </source>
</evidence>
<dbReference type="EMBL" id="MT142383">
    <property type="protein sequence ID" value="QJA79487.1"/>
    <property type="molecule type" value="Genomic_DNA"/>
</dbReference>
<organism evidence="1">
    <name type="scientific">viral metagenome</name>
    <dbReference type="NCBI Taxonomy" id="1070528"/>
    <lineage>
        <taxon>unclassified sequences</taxon>
        <taxon>metagenomes</taxon>
        <taxon>organismal metagenomes</taxon>
    </lineage>
</organism>
<dbReference type="SUPFAM" id="SSF53448">
    <property type="entry name" value="Nucleotide-diphospho-sugar transferases"/>
    <property type="match status" value="1"/>
</dbReference>
<protein>
    <submittedName>
        <fullName evidence="1">Putative glycosyltransferase</fullName>
    </submittedName>
</protein>
<evidence type="ECO:0000313" key="2">
    <source>
        <dbReference type="EMBL" id="QJA79487.1"/>
    </source>
</evidence>
<dbReference type="Gene3D" id="3.90.550.10">
    <property type="entry name" value="Spore Coat Polysaccharide Biosynthesis Protein SpsA, Chain A"/>
    <property type="match status" value="1"/>
</dbReference>
<sequence>MEFITIDTGIYGKYLATCNLPNITVIKSGISPAVTFNQVLEQSDEDIIVFIHADTICNNLIHSIEKTMRRFPNWGALGAVGATNYGIRWGEDYESFPVVTLDSCLLVVNRKHGIRFDVKNFDEFHLFVEDYCMQAQAKGLDVRTIYTNGYEGYSGIYAEGDYFIHFSDTVNKFGGSWGRFSTYRERLQKKWRNVKTTSDF</sequence>